<proteinExistence type="predicted"/>
<feature type="region of interest" description="Disordered" evidence="1">
    <location>
        <begin position="1"/>
        <end position="29"/>
    </location>
</feature>
<sequence>MEAAAAVRTASGPGPERRPEAVPCGAEDTVRGMEDAVRGAEDTARGADAGPVPALTPAGHTAAVHAVADDLNGRGYPVTWVVDRRLLDGDFPLQVVAKVSVVRVLNIALDVRGDDGALLWRVSMGRPSSVRWEQSATLELGAASLDGERVVREALRAVGLPWQRAIHP</sequence>
<evidence type="ECO:0000313" key="2">
    <source>
        <dbReference type="EMBL" id="GHE76168.1"/>
    </source>
</evidence>
<protein>
    <submittedName>
        <fullName evidence="2">Uncharacterized protein</fullName>
    </submittedName>
</protein>
<dbReference type="AlphaFoldDB" id="A0A918ZXL8"/>
<accession>A0A918ZXL8</accession>
<comment type="caution">
    <text evidence="2">The sequence shown here is derived from an EMBL/GenBank/DDBJ whole genome shotgun (WGS) entry which is preliminary data.</text>
</comment>
<evidence type="ECO:0000256" key="1">
    <source>
        <dbReference type="SAM" id="MobiDB-lite"/>
    </source>
</evidence>
<dbReference type="Proteomes" id="UP000608024">
    <property type="component" value="Unassembled WGS sequence"/>
</dbReference>
<evidence type="ECO:0000313" key="3">
    <source>
        <dbReference type="Proteomes" id="UP000608024"/>
    </source>
</evidence>
<organism evidence="2 3">
    <name type="scientific">Streptomyces longispororuber</name>
    <dbReference type="NCBI Taxonomy" id="68230"/>
    <lineage>
        <taxon>Bacteria</taxon>
        <taxon>Bacillati</taxon>
        <taxon>Actinomycetota</taxon>
        <taxon>Actinomycetes</taxon>
        <taxon>Kitasatosporales</taxon>
        <taxon>Streptomycetaceae</taxon>
        <taxon>Streptomyces</taxon>
    </lineage>
</organism>
<gene>
    <name evidence="2" type="ORF">GCM10018785_50550</name>
</gene>
<reference evidence="2" key="1">
    <citation type="journal article" date="2014" name="Int. J. Syst. Evol. Microbiol.">
        <title>Complete genome sequence of Corynebacterium casei LMG S-19264T (=DSM 44701T), isolated from a smear-ripened cheese.</title>
        <authorList>
            <consortium name="US DOE Joint Genome Institute (JGI-PGF)"/>
            <person name="Walter F."/>
            <person name="Albersmeier A."/>
            <person name="Kalinowski J."/>
            <person name="Ruckert C."/>
        </authorList>
    </citation>
    <scope>NUCLEOTIDE SEQUENCE</scope>
    <source>
        <strain evidence="2">JCM 4784</strain>
    </source>
</reference>
<keyword evidence="3" id="KW-1185">Reference proteome</keyword>
<name>A0A918ZXL8_9ACTN</name>
<dbReference type="EMBL" id="BNBT01000092">
    <property type="protein sequence ID" value="GHE76168.1"/>
    <property type="molecule type" value="Genomic_DNA"/>
</dbReference>
<reference evidence="2" key="2">
    <citation type="submission" date="2020-09" db="EMBL/GenBank/DDBJ databases">
        <authorList>
            <person name="Sun Q."/>
            <person name="Ohkuma M."/>
        </authorList>
    </citation>
    <scope>NUCLEOTIDE SEQUENCE</scope>
    <source>
        <strain evidence="2">JCM 4784</strain>
    </source>
</reference>
<dbReference type="RefSeq" id="WP_190138330.1">
    <property type="nucleotide sequence ID" value="NZ_BNBT01000092.1"/>
</dbReference>